<dbReference type="AlphaFoldDB" id="A0A8J3PM62"/>
<dbReference type="NCBIfam" id="TIGR03558">
    <property type="entry name" value="oxido_grp_1"/>
    <property type="match status" value="1"/>
</dbReference>
<dbReference type="Proteomes" id="UP000653674">
    <property type="component" value="Unassembled WGS sequence"/>
</dbReference>
<dbReference type="Gene3D" id="3.20.20.30">
    <property type="entry name" value="Luciferase-like domain"/>
    <property type="match status" value="1"/>
</dbReference>
<dbReference type="SUPFAM" id="SSF51679">
    <property type="entry name" value="Bacterial luciferase-like"/>
    <property type="match status" value="1"/>
</dbReference>
<dbReference type="InterPro" id="IPR011251">
    <property type="entry name" value="Luciferase-like_dom"/>
</dbReference>
<dbReference type="FunFam" id="3.20.20.30:FF:000002">
    <property type="entry name" value="LLM class flavin-dependent oxidoreductase"/>
    <property type="match status" value="1"/>
</dbReference>
<evidence type="ECO:0000313" key="3">
    <source>
        <dbReference type="EMBL" id="GIG74582.1"/>
    </source>
</evidence>
<name>A0A8J3PM62_9ACTN</name>
<dbReference type="GO" id="GO:0005829">
    <property type="term" value="C:cytosol"/>
    <property type="evidence" value="ECO:0007669"/>
    <property type="project" value="TreeGrafter"/>
</dbReference>
<dbReference type="EMBL" id="BONU01000019">
    <property type="protein sequence ID" value="GIG74582.1"/>
    <property type="molecule type" value="Genomic_DNA"/>
</dbReference>
<proteinExistence type="predicted"/>
<evidence type="ECO:0000313" key="4">
    <source>
        <dbReference type="Proteomes" id="UP000653674"/>
    </source>
</evidence>
<keyword evidence="3" id="KW-0560">Oxidoreductase</keyword>
<evidence type="ECO:0000259" key="2">
    <source>
        <dbReference type="Pfam" id="PF00296"/>
    </source>
</evidence>
<reference evidence="3" key="1">
    <citation type="submission" date="2021-01" db="EMBL/GenBank/DDBJ databases">
        <title>Whole genome shotgun sequence of Planosporangium flavigriseum NBRC 105377.</title>
        <authorList>
            <person name="Komaki H."/>
            <person name="Tamura T."/>
        </authorList>
    </citation>
    <scope>NUCLEOTIDE SEQUENCE</scope>
    <source>
        <strain evidence="3">NBRC 105377</strain>
    </source>
</reference>
<feature type="domain" description="Luciferase-like" evidence="2">
    <location>
        <begin position="7"/>
        <end position="300"/>
    </location>
</feature>
<dbReference type="PANTHER" id="PTHR30137">
    <property type="entry name" value="LUCIFERASE-LIKE MONOOXYGENASE"/>
    <property type="match status" value="1"/>
</dbReference>
<comment type="similarity">
    <text evidence="1">To bacterial alkanal monooxygenase alpha and beta chains.</text>
</comment>
<dbReference type="Pfam" id="PF00296">
    <property type="entry name" value="Bac_luciferase"/>
    <property type="match status" value="1"/>
</dbReference>
<dbReference type="PANTHER" id="PTHR30137:SF6">
    <property type="entry name" value="LUCIFERASE-LIKE MONOOXYGENASE"/>
    <property type="match status" value="1"/>
</dbReference>
<protein>
    <submittedName>
        <fullName evidence="3">FMN-linked alkanal monooxygenase</fullName>
    </submittedName>
</protein>
<dbReference type="InterPro" id="IPR019949">
    <property type="entry name" value="CmoO-like"/>
</dbReference>
<comment type="caution">
    <text evidence="3">The sequence shown here is derived from an EMBL/GenBank/DDBJ whole genome shotgun (WGS) entry which is preliminary data.</text>
</comment>
<organism evidence="3 4">
    <name type="scientific">Planosporangium flavigriseum</name>
    <dbReference type="NCBI Taxonomy" id="373681"/>
    <lineage>
        <taxon>Bacteria</taxon>
        <taxon>Bacillati</taxon>
        <taxon>Actinomycetota</taxon>
        <taxon>Actinomycetes</taxon>
        <taxon>Micromonosporales</taxon>
        <taxon>Micromonosporaceae</taxon>
        <taxon>Planosporangium</taxon>
    </lineage>
</organism>
<dbReference type="InterPro" id="IPR050766">
    <property type="entry name" value="Bact_Lucif_Oxidored"/>
</dbReference>
<dbReference type="CDD" id="cd00347">
    <property type="entry name" value="Flavin_utilizing_monoxygenases"/>
    <property type="match status" value="1"/>
</dbReference>
<sequence length="336" mass="36576">MINVPLSVLDLAPVAAGTTPGEALRHTTELARRTEQLGYNRFWVAEHHNMPGIASSAPAVLIAHLAAATSTIRVGSGGVMLPNHAPLVVAEQFGTLEALHPGRIDLGIGRAPGTDQMTALALRRTMEGLSAEAFPQELQHLMGYFAGDERLRITATPGRGDMPAIWLLGSSGFSAQLAGLLGLPFSFAHHFSAQNTDAALALYRENFRPSQWLDKPYAMVAVSAVCADTDERAEWLSWPSALSFIRLREGRPGPMPTPAEAAEYPYSDLEREFVLSRREGQAMGSPETVRQQLEALLRRTEADELMLTTQVYDIADRVHSFELIAEKVVGGLRREG</sequence>
<evidence type="ECO:0000256" key="1">
    <source>
        <dbReference type="ARBA" id="ARBA00007789"/>
    </source>
</evidence>
<dbReference type="RefSeq" id="WP_239075531.1">
    <property type="nucleotide sequence ID" value="NZ_BAAAQJ010000030.1"/>
</dbReference>
<dbReference type="GO" id="GO:0016705">
    <property type="term" value="F:oxidoreductase activity, acting on paired donors, with incorporation or reduction of molecular oxygen"/>
    <property type="evidence" value="ECO:0007669"/>
    <property type="project" value="InterPro"/>
</dbReference>
<keyword evidence="4" id="KW-1185">Reference proteome</keyword>
<dbReference type="GO" id="GO:0004497">
    <property type="term" value="F:monooxygenase activity"/>
    <property type="evidence" value="ECO:0007669"/>
    <property type="project" value="UniProtKB-KW"/>
</dbReference>
<dbReference type="InterPro" id="IPR036661">
    <property type="entry name" value="Luciferase-like_sf"/>
</dbReference>
<keyword evidence="3" id="KW-0503">Monooxygenase</keyword>
<gene>
    <name evidence="3" type="ORF">Pfl04_29860</name>
</gene>
<accession>A0A8J3PM62</accession>